<evidence type="ECO:0000313" key="2">
    <source>
        <dbReference type="EMBL" id="QID16765.1"/>
    </source>
</evidence>
<dbReference type="EMBL" id="CP048836">
    <property type="protein sequence ID" value="QID16765.1"/>
    <property type="molecule type" value="Genomic_DNA"/>
</dbReference>
<dbReference type="InterPro" id="IPR054653">
    <property type="entry name" value="EpsI_type_B_pred"/>
</dbReference>
<dbReference type="Pfam" id="PF11984">
    <property type="entry name" value="DUF3485"/>
    <property type="match status" value="1"/>
</dbReference>
<protein>
    <submittedName>
        <fullName evidence="2">EpsI family protein</fullName>
    </submittedName>
</protein>
<sequence length="238" mass="26872">MFQQSGRPNSRMKAFFIALLMVVSAAFGAQLKPSVFLADLRPGTSLGELVPKQFGDWKVEPQAPQLVNPQSRELIDKLYVETVSRTYTNSHGQRVMLAIAYGRDQRDSLALHRPDVCYPAQGFVIRNKHDDVLKSRFGDIPVRRLFTGLDGRRFEPVTYWTTVGDHVVRHGYEKKLVEMEYAAKGLIPDGLLFRVSTISQDPDQAYALSDRFTRDLLHAVDPKVLPRLAGFEPAAKSR</sequence>
<evidence type="ECO:0000313" key="3">
    <source>
        <dbReference type="Proteomes" id="UP000501991"/>
    </source>
</evidence>
<keyword evidence="3" id="KW-1185">Reference proteome</keyword>
<dbReference type="NCBIfam" id="TIGR02914">
    <property type="entry name" value="EpsI_fam"/>
    <property type="match status" value="1"/>
</dbReference>
<dbReference type="AlphaFoldDB" id="A0A6C1B1H7"/>
<dbReference type="Proteomes" id="UP000501991">
    <property type="component" value="Chromosome"/>
</dbReference>
<feature type="domain" description="Methanolan biosynthesis EpsI" evidence="1">
    <location>
        <begin position="17"/>
        <end position="222"/>
    </location>
</feature>
<dbReference type="NCBIfam" id="NF045609">
    <property type="entry name" value="EpsI_type_B"/>
    <property type="match status" value="1"/>
</dbReference>
<gene>
    <name evidence="2" type="primary">epsI</name>
    <name evidence="2" type="ORF">G3580_03410</name>
</gene>
<dbReference type="InterPro" id="IPR014263">
    <property type="entry name" value="Methanolan_biosynth_EpsI"/>
</dbReference>
<reference evidence="2 3" key="1">
    <citation type="submission" date="2020-02" db="EMBL/GenBank/DDBJ databases">
        <title>Nitrogenibacter mangrovi gen. nov., sp. nov. isolated from mangrove sediment, a denitrifying betaproteobacterium.</title>
        <authorList>
            <person name="Liao H."/>
            <person name="Tian Y."/>
        </authorList>
    </citation>
    <scope>NUCLEOTIDE SEQUENCE [LARGE SCALE GENOMIC DNA]</scope>
    <source>
        <strain evidence="2 3">M9-3-2</strain>
    </source>
</reference>
<dbReference type="RefSeq" id="WP_173763933.1">
    <property type="nucleotide sequence ID" value="NZ_CP048836.1"/>
</dbReference>
<name>A0A6C1B1H7_9RHOO</name>
<proteinExistence type="predicted"/>
<dbReference type="KEGG" id="azq:G3580_03410"/>
<organism evidence="2 3">
    <name type="scientific">Nitrogeniibacter mangrovi</name>
    <dbReference type="NCBI Taxonomy" id="2016596"/>
    <lineage>
        <taxon>Bacteria</taxon>
        <taxon>Pseudomonadati</taxon>
        <taxon>Pseudomonadota</taxon>
        <taxon>Betaproteobacteria</taxon>
        <taxon>Rhodocyclales</taxon>
        <taxon>Zoogloeaceae</taxon>
        <taxon>Nitrogeniibacter</taxon>
    </lineage>
</organism>
<evidence type="ECO:0000259" key="1">
    <source>
        <dbReference type="Pfam" id="PF11984"/>
    </source>
</evidence>
<accession>A0A6C1B1H7</accession>